<keyword evidence="2" id="KW-1185">Reference proteome</keyword>
<evidence type="ECO:0000313" key="1">
    <source>
        <dbReference type="EMBL" id="MEJ8645689.1"/>
    </source>
</evidence>
<dbReference type="Proteomes" id="UP001382904">
    <property type="component" value="Unassembled WGS sequence"/>
</dbReference>
<evidence type="ECO:0000313" key="2">
    <source>
        <dbReference type="Proteomes" id="UP001382904"/>
    </source>
</evidence>
<organism evidence="1 2">
    <name type="scientific">Streptomyces caledonius</name>
    <dbReference type="NCBI Taxonomy" id="3134107"/>
    <lineage>
        <taxon>Bacteria</taxon>
        <taxon>Bacillati</taxon>
        <taxon>Actinomycetota</taxon>
        <taxon>Actinomycetes</taxon>
        <taxon>Kitasatosporales</taxon>
        <taxon>Streptomycetaceae</taxon>
        <taxon>Streptomyces</taxon>
    </lineage>
</organism>
<name>A0ABU8UCS9_9ACTN</name>
<reference evidence="1 2" key="1">
    <citation type="submission" date="2024-03" db="EMBL/GenBank/DDBJ databases">
        <title>Novel Streptomyces species of biotechnological and ecological value are a feature of Machair soil.</title>
        <authorList>
            <person name="Prole J.R."/>
            <person name="Goodfellow M."/>
            <person name="Allenby N."/>
            <person name="Ward A.C."/>
        </authorList>
    </citation>
    <scope>NUCLEOTIDE SEQUENCE [LARGE SCALE GENOMIC DNA]</scope>
    <source>
        <strain evidence="1 2">MS1.HAVA.3</strain>
    </source>
</reference>
<comment type="caution">
    <text evidence="1">The sequence shown here is derived from an EMBL/GenBank/DDBJ whole genome shotgun (WGS) entry which is preliminary data.</text>
</comment>
<proteinExistence type="predicted"/>
<accession>A0ABU8UCS9</accession>
<sequence length="100" mass="10843">MQALCAPLWLRHAGPAAVPRLLALMTPHLGDYGIGEYYAEGLARMGRHARPALPSLTALIERRTRLPVNDATRDGETMLDESLLAAALEARRTILADTAP</sequence>
<protein>
    <submittedName>
        <fullName evidence="1">Uncharacterized protein</fullName>
    </submittedName>
</protein>
<dbReference type="EMBL" id="JBBKAM010000004">
    <property type="protein sequence ID" value="MEJ8645689.1"/>
    <property type="molecule type" value="Genomic_DNA"/>
</dbReference>
<gene>
    <name evidence="1" type="ORF">WKI68_39715</name>
</gene>